<gene>
    <name evidence="5" type="ORF">NIES23_09810</name>
</gene>
<dbReference type="Proteomes" id="UP000217507">
    <property type="component" value="Chromosome"/>
</dbReference>
<evidence type="ECO:0000259" key="4">
    <source>
        <dbReference type="PROSITE" id="PS01124"/>
    </source>
</evidence>
<keyword evidence="2" id="KW-0238">DNA-binding</keyword>
<accession>A0A1Z4KGY2</accession>
<dbReference type="InterPro" id="IPR020449">
    <property type="entry name" value="Tscrpt_reg_AraC-type_HTH"/>
</dbReference>
<name>A0A1Z4KGY2_ANAVA</name>
<keyword evidence="3" id="KW-0804">Transcription</keyword>
<keyword evidence="1" id="KW-0805">Transcription regulation</keyword>
<evidence type="ECO:0000256" key="2">
    <source>
        <dbReference type="ARBA" id="ARBA00023125"/>
    </source>
</evidence>
<dbReference type="Pfam" id="PF12833">
    <property type="entry name" value="HTH_18"/>
    <property type="match status" value="1"/>
</dbReference>
<dbReference type="PANTHER" id="PTHR47893:SF1">
    <property type="entry name" value="REGULATORY PROTEIN PCHR"/>
    <property type="match status" value="1"/>
</dbReference>
<dbReference type="PANTHER" id="PTHR47893">
    <property type="entry name" value="REGULATORY PROTEIN PCHR"/>
    <property type="match status" value="1"/>
</dbReference>
<sequence length="339" mass="39079">MLEILTKEQYDEVVEGSLQMLQAVDPSQSFDFVYKWESHFTRTSYQEVQLRPGLSLEIFDKTQYRQVNIQNNHDEEYPLIAKFYLAGNHSVICPGIAGVREKYQETGGNNYLFYLPDIEEIEQYFAGDRYYIIRIIFDINFLRNFVTGLTPVPNQLQPLLESDHPPRFHLPVGKITPTMQTILSQLLNAPYQGMVQRIYLESKVLELLALQLAQILETEQNRQTLINLKASDIERIYHAKDILISQYDNPPTLLDLARRVGVNDNKLKLGFREVFGTTVFGYLHNYRMEMAQMLLQEGKQSVAEVASHVGYSNPGHFAAAFKRKFGMSPKVCRLGRKTA</sequence>
<dbReference type="Gene3D" id="1.10.10.60">
    <property type="entry name" value="Homeodomain-like"/>
    <property type="match status" value="2"/>
</dbReference>
<dbReference type="InterPro" id="IPR009057">
    <property type="entry name" value="Homeodomain-like_sf"/>
</dbReference>
<dbReference type="SMART" id="SM00342">
    <property type="entry name" value="HTH_ARAC"/>
    <property type="match status" value="1"/>
</dbReference>
<dbReference type="InterPro" id="IPR018062">
    <property type="entry name" value="HTH_AraC-typ_CS"/>
</dbReference>
<evidence type="ECO:0000256" key="3">
    <source>
        <dbReference type="ARBA" id="ARBA00023163"/>
    </source>
</evidence>
<dbReference type="GO" id="GO:0043565">
    <property type="term" value="F:sequence-specific DNA binding"/>
    <property type="evidence" value="ECO:0007669"/>
    <property type="project" value="InterPro"/>
</dbReference>
<dbReference type="EMBL" id="AP018216">
    <property type="protein sequence ID" value="BAY68197.1"/>
    <property type="molecule type" value="Genomic_DNA"/>
</dbReference>
<feature type="domain" description="HTH araC/xylS-type" evidence="4">
    <location>
        <begin position="237"/>
        <end position="335"/>
    </location>
</feature>
<reference evidence="5 6" key="1">
    <citation type="submission" date="2017-06" db="EMBL/GenBank/DDBJ databases">
        <title>Genome sequencing of cyanobaciteial culture collection at National Institute for Environmental Studies (NIES).</title>
        <authorList>
            <person name="Hirose Y."/>
            <person name="Shimura Y."/>
            <person name="Fujisawa T."/>
            <person name="Nakamura Y."/>
            <person name="Kawachi M."/>
        </authorList>
    </citation>
    <scope>NUCLEOTIDE SEQUENCE [LARGE SCALE GENOMIC DNA]</scope>
    <source>
        <strain evidence="5 6">NIES-23</strain>
    </source>
</reference>
<evidence type="ECO:0000313" key="5">
    <source>
        <dbReference type="EMBL" id="BAY68197.1"/>
    </source>
</evidence>
<dbReference type="PROSITE" id="PS01124">
    <property type="entry name" value="HTH_ARAC_FAMILY_2"/>
    <property type="match status" value="1"/>
</dbReference>
<proteinExistence type="predicted"/>
<evidence type="ECO:0000313" key="6">
    <source>
        <dbReference type="Proteomes" id="UP000217507"/>
    </source>
</evidence>
<dbReference type="InterPro" id="IPR053142">
    <property type="entry name" value="PchR_regulatory_protein"/>
</dbReference>
<dbReference type="SUPFAM" id="SSF46689">
    <property type="entry name" value="Homeodomain-like"/>
    <property type="match status" value="2"/>
</dbReference>
<dbReference type="PRINTS" id="PR00032">
    <property type="entry name" value="HTHARAC"/>
</dbReference>
<organism evidence="5 6">
    <name type="scientific">Trichormus variabilis NIES-23</name>
    <dbReference type="NCBI Taxonomy" id="1973479"/>
    <lineage>
        <taxon>Bacteria</taxon>
        <taxon>Bacillati</taxon>
        <taxon>Cyanobacteriota</taxon>
        <taxon>Cyanophyceae</taxon>
        <taxon>Nostocales</taxon>
        <taxon>Nostocaceae</taxon>
        <taxon>Trichormus</taxon>
    </lineage>
</organism>
<dbReference type="AlphaFoldDB" id="A0A1Z4KGY2"/>
<dbReference type="GO" id="GO:0003700">
    <property type="term" value="F:DNA-binding transcription factor activity"/>
    <property type="evidence" value="ECO:0007669"/>
    <property type="project" value="InterPro"/>
</dbReference>
<protein>
    <submittedName>
        <fullName evidence="5">Transcriptional regulator</fullName>
    </submittedName>
</protein>
<dbReference type="InterPro" id="IPR018060">
    <property type="entry name" value="HTH_AraC"/>
</dbReference>
<dbReference type="PROSITE" id="PS00041">
    <property type="entry name" value="HTH_ARAC_FAMILY_1"/>
    <property type="match status" value="1"/>
</dbReference>
<evidence type="ECO:0000256" key="1">
    <source>
        <dbReference type="ARBA" id="ARBA00023015"/>
    </source>
</evidence>